<accession>A0A0G0QTQ2</accession>
<proteinExistence type="predicted"/>
<evidence type="ECO:0000313" key="1">
    <source>
        <dbReference type="EMBL" id="KKR43834.1"/>
    </source>
</evidence>
<comment type="caution">
    <text evidence="1">The sequence shown here is derived from an EMBL/GenBank/DDBJ whole genome shotgun (WGS) entry which is preliminary data.</text>
</comment>
<organism evidence="1 2">
    <name type="scientific">Candidatus Nomurabacteria bacterium GW2011_GWF2_40_12</name>
    <dbReference type="NCBI Taxonomy" id="1618776"/>
    <lineage>
        <taxon>Bacteria</taxon>
        <taxon>Candidatus Nomuraibacteriota</taxon>
    </lineage>
</organism>
<reference evidence="1 2" key="1">
    <citation type="journal article" date="2015" name="Nature">
        <title>rRNA introns, odd ribosomes, and small enigmatic genomes across a large radiation of phyla.</title>
        <authorList>
            <person name="Brown C.T."/>
            <person name="Hug L.A."/>
            <person name="Thomas B.C."/>
            <person name="Sharon I."/>
            <person name="Castelle C.J."/>
            <person name="Singh A."/>
            <person name="Wilkins M.J."/>
            <person name="Williams K.H."/>
            <person name="Banfield J.F."/>
        </authorList>
    </citation>
    <scope>NUCLEOTIDE SEQUENCE [LARGE SCALE GENOMIC DNA]</scope>
</reference>
<evidence type="ECO:0000313" key="2">
    <source>
        <dbReference type="Proteomes" id="UP000034301"/>
    </source>
</evidence>
<name>A0A0G0QTQ2_9BACT</name>
<protein>
    <submittedName>
        <fullName evidence="1">Uncharacterized protein</fullName>
    </submittedName>
</protein>
<dbReference type="EMBL" id="LBYC01000001">
    <property type="protein sequence ID" value="KKR43834.1"/>
    <property type="molecule type" value="Genomic_DNA"/>
</dbReference>
<dbReference type="Proteomes" id="UP000034301">
    <property type="component" value="Unassembled WGS sequence"/>
</dbReference>
<sequence>MEYVDEGMISEGQRRTLTNLIYTYIQGESEQEARIRELEDLSFSEAEDCILDFSFARWK</sequence>
<gene>
    <name evidence="1" type="ORF">UT78_C0001G0020</name>
</gene>
<dbReference type="AlphaFoldDB" id="A0A0G0QTQ2"/>